<reference evidence="1 2" key="1">
    <citation type="journal article" date="2014" name="Genome Biol. Evol.">
        <title>The secreted proteins of Achlya hypogyna and Thraustotheca clavata identify the ancestral oomycete secretome and reveal gene acquisitions by horizontal gene transfer.</title>
        <authorList>
            <person name="Misner I."/>
            <person name="Blouin N."/>
            <person name="Leonard G."/>
            <person name="Richards T.A."/>
            <person name="Lane C.E."/>
        </authorList>
    </citation>
    <scope>NUCLEOTIDE SEQUENCE [LARGE SCALE GENOMIC DNA]</scope>
    <source>
        <strain evidence="1 2">ATCC 34112</strain>
    </source>
</reference>
<organism evidence="1 2">
    <name type="scientific">Thraustotheca clavata</name>
    <dbReference type="NCBI Taxonomy" id="74557"/>
    <lineage>
        <taxon>Eukaryota</taxon>
        <taxon>Sar</taxon>
        <taxon>Stramenopiles</taxon>
        <taxon>Oomycota</taxon>
        <taxon>Saprolegniomycetes</taxon>
        <taxon>Saprolegniales</taxon>
        <taxon>Achlyaceae</taxon>
        <taxon>Thraustotheca</taxon>
    </lineage>
</organism>
<keyword evidence="2" id="KW-1185">Reference proteome</keyword>
<protein>
    <submittedName>
        <fullName evidence="1">Uncharacterized protein</fullName>
    </submittedName>
</protein>
<gene>
    <name evidence="1" type="ORF">THRCLA_20242</name>
</gene>
<sequence>MWLDQISYVLRIGTSYCHVQLLDYLVKTKGADLKRLEYVYNHGLAMDVAELIRPLLMPRKWQLNLTILIVSNGFMKISVRIANTQAINDAAIPIWIF</sequence>
<dbReference type="Proteomes" id="UP000243217">
    <property type="component" value="Unassembled WGS sequence"/>
</dbReference>
<evidence type="ECO:0000313" key="1">
    <source>
        <dbReference type="EMBL" id="OQS07011.1"/>
    </source>
</evidence>
<dbReference type="EMBL" id="JNBS01000285">
    <property type="protein sequence ID" value="OQS07011.1"/>
    <property type="molecule type" value="Genomic_DNA"/>
</dbReference>
<name>A0A1W0AA03_9STRA</name>
<accession>A0A1W0AA03</accession>
<proteinExistence type="predicted"/>
<dbReference type="AlphaFoldDB" id="A0A1W0AA03"/>
<evidence type="ECO:0000313" key="2">
    <source>
        <dbReference type="Proteomes" id="UP000243217"/>
    </source>
</evidence>
<comment type="caution">
    <text evidence="1">The sequence shown here is derived from an EMBL/GenBank/DDBJ whole genome shotgun (WGS) entry which is preliminary data.</text>
</comment>